<reference evidence="6" key="1">
    <citation type="submission" date="2017-09" db="EMBL/GenBank/DDBJ databases">
        <title>Depth-based differentiation of microbial function through sediment-hosted aquifers and enrichment of novel symbionts in the deep terrestrial subsurface.</title>
        <authorList>
            <person name="Probst A.J."/>
            <person name="Ladd B."/>
            <person name="Jarett J.K."/>
            <person name="Geller-Mcgrath D.E."/>
            <person name="Sieber C.M.K."/>
            <person name="Emerson J.B."/>
            <person name="Anantharaman K."/>
            <person name="Thomas B.C."/>
            <person name="Malmstrom R."/>
            <person name="Stieglmeier M."/>
            <person name="Klingl A."/>
            <person name="Woyke T."/>
            <person name="Ryan C.M."/>
            <person name="Banfield J.F."/>
        </authorList>
    </citation>
    <scope>NUCLEOTIDE SEQUENCE [LARGE SCALE GENOMIC DNA]</scope>
</reference>
<dbReference type="EMBL" id="PFXE01000020">
    <property type="protein sequence ID" value="PJA33777.1"/>
    <property type="molecule type" value="Genomic_DNA"/>
</dbReference>
<name>A0A2M7WUP1_9BACT</name>
<dbReference type="AlphaFoldDB" id="A0A2M7WUP1"/>
<dbReference type="GO" id="GO:0006412">
    <property type="term" value="P:translation"/>
    <property type="evidence" value="ECO:0007669"/>
    <property type="project" value="InterPro"/>
</dbReference>
<evidence type="ECO:0000313" key="6">
    <source>
        <dbReference type="Proteomes" id="UP000231487"/>
    </source>
</evidence>
<dbReference type="InterPro" id="IPR038657">
    <property type="entry name" value="Ribosomal_bL19_sf"/>
</dbReference>
<dbReference type="SUPFAM" id="SSF50104">
    <property type="entry name" value="Translation proteins SH3-like domain"/>
    <property type="match status" value="1"/>
</dbReference>
<protein>
    <recommendedName>
        <fullName evidence="4">50S ribosomal protein L19</fullName>
    </recommendedName>
</protein>
<dbReference type="InterPro" id="IPR001857">
    <property type="entry name" value="Ribosomal_bL19"/>
</dbReference>
<sequence length="177" mass="20053">MNTATVKFTSVDVKQRQNLGVRAGDTVKVWQKIQEKGKTRLQVFEGLVLSVKHGKEPGATFTVRRTSSGVGIEKIFPLYSPMIDKVEIVKRSKVRQSKLYHIRDKAAKEIRRQMRNTQTIPVNDIGDAFVTESDEEEIGTEIKSIEENSDEVIEGEKNEDTVMAVEDTEKKEEKTKA</sequence>
<dbReference type="PANTHER" id="PTHR15680">
    <property type="entry name" value="RIBOSOMAL PROTEIN L19"/>
    <property type="match status" value="1"/>
</dbReference>
<comment type="function">
    <text evidence="4">This protein is located at the 30S-50S ribosomal subunit interface and may play a role in the structure and function of the aminoacyl-tRNA binding site.</text>
</comment>
<dbReference type="InterPro" id="IPR008991">
    <property type="entry name" value="Translation_prot_SH3-like_sf"/>
</dbReference>
<dbReference type="GO" id="GO:0003735">
    <property type="term" value="F:structural constituent of ribosome"/>
    <property type="evidence" value="ECO:0007669"/>
    <property type="project" value="InterPro"/>
</dbReference>
<gene>
    <name evidence="5" type="ORF">CO184_01060</name>
</gene>
<evidence type="ECO:0000256" key="4">
    <source>
        <dbReference type="RuleBase" id="RU000559"/>
    </source>
</evidence>
<dbReference type="NCBIfam" id="TIGR01024">
    <property type="entry name" value="rplS_bact"/>
    <property type="match status" value="1"/>
</dbReference>
<evidence type="ECO:0000313" key="5">
    <source>
        <dbReference type="EMBL" id="PJA33777.1"/>
    </source>
</evidence>
<dbReference type="Proteomes" id="UP000231487">
    <property type="component" value="Unassembled WGS sequence"/>
</dbReference>
<dbReference type="Gene3D" id="2.30.30.790">
    <property type="match status" value="1"/>
</dbReference>
<dbReference type="GO" id="GO:0022625">
    <property type="term" value="C:cytosolic large ribosomal subunit"/>
    <property type="evidence" value="ECO:0007669"/>
    <property type="project" value="TreeGrafter"/>
</dbReference>
<evidence type="ECO:0000256" key="2">
    <source>
        <dbReference type="ARBA" id="ARBA00022980"/>
    </source>
</evidence>
<dbReference type="Pfam" id="PF01245">
    <property type="entry name" value="Ribosomal_L19"/>
    <property type="match status" value="1"/>
</dbReference>
<comment type="caution">
    <text evidence="5">The sequence shown here is derived from an EMBL/GenBank/DDBJ whole genome shotgun (WGS) entry which is preliminary data.</text>
</comment>
<comment type="similarity">
    <text evidence="1 4">Belongs to the bacterial ribosomal protein bL19 family.</text>
</comment>
<proteinExistence type="inferred from homology"/>
<organism evidence="5 6">
    <name type="scientific">Candidatus Zambryskibacteria bacterium CG_4_9_14_3_um_filter_40_16</name>
    <dbReference type="NCBI Taxonomy" id="1975111"/>
    <lineage>
        <taxon>Bacteria</taxon>
        <taxon>Candidatus Zambryskiibacteriota</taxon>
    </lineage>
</organism>
<evidence type="ECO:0000256" key="3">
    <source>
        <dbReference type="ARBA" id="ARBA00023274"/>
    </source>
</evidence>
<keyword evidence="3 4" id="KW-0687">Ribonucleoprotein</keyword>
<dbReference type="PANTHER" id="PTHR15680:SF9">
    <property type="entry name" value="LARGE RIBOSOMAL SUBUNIT PROTEIN BL19M"/>
    <property type="match status" value="1"/>
</dbReference>
<evidence type="ECO:0000256" key="1">
    <source>
        <dbReference type="ARBA" id="ARBA00005781"/>
    </source>
</evidence>
<dbReference type="PRINTS" id="PR00061">
    <property type="entry name" value="RIBOSOMALL19"/>
</dbReference>
<keyword evidence="2 5" id="KW-0689">Ribosomal protein</keyword>
<accession>A0A2M7WUP1</accession>